<protein>
    <submittedName>
        <fullName evidence="5">Glutamyl- and glutaminyl-tRNA synthetases</fullName>
    </submittedName>
</protein>
<accession>A0AAX2IBT8</accession>
<evidence type="ECO:0000259" key="3">
    <source>
        <dbReference type="Pfam" id="PF17148"/>
    </source>
</evidence>
<evidence type="ECO:0000256" key="1">
    <source>
        <dbReference type="SAM" id="SignalP"/>
    </source>
</evidence>
<sequence length="843" mass="97298">MKYVKHPLKIDFYNDMKKYILYTLLLGMSSYVFAQQTPTVKDTITKAATKTDTTEKPEKTPEQKRAEEYAKLIKKGGIERNGLFTIRKIEEKWYFEVPDSLLNRYLLCVTRLKAAPHNFGLYAGEKVNEQTVYFEQKGDKTLLLRSFLNLQEAGTDDNISVAVANSSANPVVASFTVIGRNPKTKAQLIDITDFFKQDNSITSFSSNAKTQMKMGAIANDRSFVDDIRPYPINVEVNALKTFNASPSTIPSANKVGAVTLELNISMVLLPKTPMQKRLFDPRVGFFATRYIKFSDQQQRTETEYYIHRFRLEPRKEDVKKYLSGQLVRPKKQIVFYIDPATPKQWQKYLILGVNDWNVAFEQAGFKEAIVAKPWPNDPSMSLEDARFNVIRYLPSEKSNAYGPNIADPRSGEIIECHVGWYHNVMKLLNQWYMIQVGAVDKRARTMEFNEELMGDLIRFVSSHEIGHCLGLRHNMGASSQTPVEKLRDKKWVEANGHTASIMDYARFNYVAQPEDNISSKGLYPRIGIYDKWAIEWGYRYYGNKYKDEYAEQEALAEMVTQKLKANPRLWFGGEGKDEDPRAQTEDLSDNVMKANTYGLKNLRYIVQHLPEWTKQPNDKYEHLDEMQTAAYMQYFRYLKHVLKHIGNRYVGIIGEKEVYKEVPKEKVKEAINYLDKELFEAPLWLYPQEIVEKTGATPDKNIISMQNLTLSVLLGESTLYTLYNQSLTSKNPYPLNEYLQDVFKAVWKPLNHSDARQNTYRRGIERLYLSQIDRLINAPADAKNSKAASIQQVSDVRLFALQHLDMIEAFAKQALAKELASSINHLHYQEIVKEIEHIKDPKK</sequence>
<evidence type="ECO:0000259" key="4">
    <source>
        <dbReference type="Pfam" id="PF17162"/>
    </source>
</evidence>
<dbReference type="InterPro" id="IPR033428">
    <property type="entry name" value="DUF5118"/>
</dbReference>
<dbReference type="EMBL" id="UAVP01000008">
    <property type="protein sequence ID" value="SQA75825.1"/>
    <property type="molecule type" value="Genomic_DNA"/>
</dbReference>
<dbReference type="Proteomes" id="UP000249902">
    <property type="component" value="Unassembled WGS sequence"/>
</dbReference>
<feature type="domain" description="DUF5117" evidence="3">
    <location>
        <begin position="124"/>
        <end position="314"/>
    </location>
</feature>
<proteinExistence type="predicted"/>
<feature type="signal peptide" evidence="1">
    <location>
        <begin position="1"/>
        <end position="34"/>
    </location>
</feature>
<keyword evidence="1" id="KW-0732">Signal</keyword>
<feature type="domain" description="EcxA zinc-binding" evidence="2">
    <location>
        <begin position="446"/>
        <end position="752"/>
    </location>
</feature>
<dbReference type="Pfam" id="PF17162">
    <property type="entry name" value="DUF5118"/>
    <property type="match status" value="1"/>
</dbReference>
<name>A0AAX2IBT8_CAPSP</name>
<dbReference type="AlphaFoldDB" id="A0AAX2IBT8"/>
<evidence type="ECO:0000259" key="2">
    <source>
        <dbReference type="Pfam" id="PF16313"/>
    </source>
</evidence>
<comment type="caution">
    <text evidence="5">The sequence shown here is derived from an EMBL/GenBank/DDBJ whole genome shotgun (WGS) entry which is preliminary data.</text>
</comment>
<dbReference type="InterPro" id="IPR032534">
    <property type="entry name" value="EcxA_zinc-bd"/>
</dbReference>
<gene>
    <name evidence="5" type="ORF">NCTC11653_01738</name>
</gene>
<organism evidence="5 6">
    <name type="scientific">Capnocytophaga sputigena</name>
    <dbReference type="NCBI Taxonomy" id="1019"/>
    <lineage>
        <taxon>Bacteria</taxon>
        <taxon>Pseudomonadati</taxon>
        <taxon>Bacteroidota</taxon>
        <taxon>Flavobacteriia</taxon>
        <taxon>Flavobacteriales</taxon>
        <taxon>Flavobacteriaceae</taxon>
        <taxon>Capnocytophaga</taxon>
    </lineage>
</organism>
<dbReference type="PANTHER" id="PTHR38478">
    <property type="entry name" value="PEPTIDASE M1A AND M12B"/>
    <property type="match status" value="1"/>
</dbReference>
<dbReference type="GO" id="GO:0008237">
    <property type="term" value="F:metallopeptidase activity"/>
    <property type="evidence" value="ECO:0007669"/>
    <property type="project" value="InterPro"/>
</dbReference>
<reference evidence="5 6" key="1">
    <citation type="submission" date="2018-06" db="EMBL/GenBank/DDBJ databases">
        <authorList>
            <consortium name="Pathogen Informatics"/>
            <person name="Doyle S."/>
        </authorList>
    </citation>
    <scope>NUCLEOTIDE SEQUENCE [LARGE SCALE GENOMIC DNA]</scope>
    <source>
        <strain evidence="5 6">NCTC11653</strain>
    </source>
</reference>
<dbReference type="Pfam" id="PF16313">
    <property type="entry name" value="DUF4953"/>
    <property type="match status" value="1"/>
</dbReference>
<dbReference type="PANTHER" id="PTHR38478:SF1">
    <property type="entry name" value="ZINC DEPENDENT METALLOPROTEASE DOMAIN LIPOPROTEIN"/>
    <property type="match status" value="1"/>
</dbReference>
<dbReference type="InterPro" id="IPR034032">
    <property type="entry name" value="Zn_MMP-like_bac"/>
</dbReference>
<dbReference type="Pfam" id="PF17148">
    <property type="entry name" value="DUF5117"/>
    <property type="match status" value="1"/>
</dbReference>
<evidence type="ECO:0000313" key="6">
    <source>
        <dbReference type="Proteomes" id="UP000249902"/>
    </source>
</evidence>
<feature type="chain" id="PRO_5043970984" evidence="1">
    <location>
        <begin position="35"/>
        <end position="843"/>
    </location>
</feature>
<dbReference type="CDD" id="cd04276">
    <property type="entry name" value="ZnMc_MMP_like_2"/>
    <property type="match status" value="1"/>
</dbReference>
<dbReference type="SUPFAM" id="SSF55486">
    <property type="entry name" value="Metalloproteases ('zincins'), catalytic domain"/>
    <property type="match status" value="1"/>
</dbReference>
<evidence type="ECO:0000313" key="5">
    <source>
        <dbReference type="EMBL" id="SQA75825.1"/>
    </source>
</evidence>
<dbReference type="Gene3D" id="3.40.390.10">
    <property type="entry name" value="Collagenase (Catalytic Domain)"/>
    <property type="match status" value="1"/>
</dbReference>
<dbReference type="InterPro" id="IPR024079">
    <property type="entry name" value="MetalloPept_cat_dom_sf"/>
</dbReference>
<feature type="domain" description="DUF5118" evidence="4">
    <location>
        <begin position="67"/>
        <end position="114"/>
    </location>
</feature>
<dbReference type="InterPro" id="IPR033413">
    <property type="entry name" value="DUF5117"/>
</dbReference>